<sequence>MRESVEEKLVREHTVLGCVVGLRAYGLGGGEGERRGVYVAPTELFWGLEKPPEQVRGAREGEVVWEVERVCVLGLGAGPGVLECLYSPVVERVEAVGRELLEVRDAFLSRRVRETFREQADRYWGRAEAELRERGVPGWGQGMHHLRLMLECRDLLRTGSLAVDAGPHRERLLAVRRGERTWEEVRAWARTLREEVDAAAGGSPLPTEPDRARVEDFLRRVRRASAVGEPIGAEAVTTAAAARTVSGTGTSAGPGAALVAPAG</sequence>
<organism evidence="1 2">
    <name type="scientific">Actinacidiphila acididurans</name>
    <dbReference type="NCBI Taxonomy" id="2784346"/>
    <lineage>
        <taxon>Bacteria</taxon>
        <taxon>Bacillati</taxon>
        <taxon>Actinomycetota</taxon>
        <taxon>Actinomycetes</taxon>
        <taxon>Kitasatosporales</taxon>
        <taxon>Streptomycetaceae</taxon>
        <taxon>Actinacidiphila</taxon>
    </lineage>
</organism>
<comment type="caution">
    <text evidence="1">The sequence shown here is derived from an EMBL/GenBank/DDBJ whole genome shotgun (WGS) entry which is preliminary data.</text>
</comment>
<dbReference type="InterPro" id="IPR018775">
    <property type="entry name" value="RlaP"/>
</dbReference>
<gene>
    <name evidence="1" type="ORF">ITX44_16255</name>
</gene>
<proteinExistence type="predicted"/>
<dbReference type="PANTHER" id="PTHR34817">
    <property type="entry name" value="NUCLEOTIDYLTRANSFERASE"/>
    <property type="match status" value="1"/>
</dbReference>
<dbReference type="PANTHER" id="PTHR34817:SF2">
    <property type="entry name" value="NUCLEOTIDYLTRANSFERASE"/>
    <property type="match status" value="1"/>
</dbReference>
<dbReference type="EMBL" id="JADKYB010000008">
    <property type="protein sequence ID" value="MBM9506076.1"/>
    <property type="molecule type" value="Genomic_DNA"/>
</dbReference>
<evidence type="ECO:0000313" key="2">
    <source>
        <dbReference type="Proteomes" id="UP000749040"/>
    </source>
</evidence>
<keyword evidence="2" id="KW-1185">Reference proteome</keyword>
<name>A0ABS2TRW4_9ACTN</name>
<reference evidence="1 2" key="1">
    <citation type="submission" date="2021-01" db="EMBL/GenBank/DDBJ databases">
        <title>Streptomyces acididurans sp. nov., isolated from a peat swamp forest soil.</title>
        <authorList>
            <person name="Chantavorakit T."/>
            <person name="Duangmal K."/>
        </authorList>
    </citation>
    <scope>NUCLEOTIDE SEQUENCE [LARGE SCALE GENOMIC DNA]</scope>
    <source>
        <strain evidence="1 2">KK5PA1</strain>
    </source>
</reference>
<dbReference type="Pfam" id="PF10127">
    <property type="entry name" value="RlaP"/>
    <property type="match status" value="1"/>
</dbReference>
<accession>A0ABS2TRW4</accession>
<dbReference type="Proteomes" id="UP000749040">
    <property type="component" value="Unassembled WGS sequence"/>
</dbReference>
<protein>
    <submittedName>
        <fullName evidence="1">Nucleotidyltransferase domain-containing protein</fullName>
    </submittedName>
</protein>
<evidence type="ECO:0000313" key="1">
    <source>
        <dbReference type="EMBL" id="MBM9506076.1"/>
    </source>
</evidence>